<evidence type="ECO:0000256" key="1">
    <source>
        <dbReference type="HAMAP-Rule" id="MF_01851"/>
    </source>
</evidence>
<protein>
    <recommendedName>
        <fullName evidence="1">UPF0637 protein BEP19_06555</fullName>
    </recommendedName>
</protein>
<dbReference type="PIRSF" id="PIRSF021332">
    <property type="entry name" value="DUF1054"/>
    <property type="match status" value="1"/>
</dbReference>
<dbReference type="EMBL" id="MCHY01000008">
    <property type="protein sequence ID" value="RKD24065.1"/>
    <property type="molecule type" value="Genomic_DNA"/>
</dbReference>
<dbReference type="InterPro" id="IPR053707">
    <property type="entry name" value="UPF0637_domain_sf"/>
</dbReference>
<evidence type="ECO:0000313" key="2">
    <source>
        <dbReference type="EMBL" id="RKD24065.1"/>
    </source>
</evidence>
<reference evidence="2 3" key="1">
    <citation type="submission" date="2016-08" db="EMBL/GenBank/DDBJ databases">
        <title>Novel Firmicute Genomes.</title>
        <authorList>
            <person name="Poppleton D.I."/>
            <person name="Gribaldo S."/>
        </authorList>
    </citation>
    <scope>NUCLEOTIDE SEQUENCE [LARGE SCALE GENOMIC DNA]</scope>
    <source>
        <strain evidence="2 3">RAOx-1</strain>
    </source>
</reference>
<dbReference type="InterPro" id="IPR009403">
    <property type="entry name" value="UPF0637"/>
</dbReference>
<organism evidence="2 3">
    <name type="scientific">Ammoniphilus oxalaticus</name>
    <dbReference type="NCBI Taxonomy" id="66863"/>
    <lineage>
        <taxon>Bacteria</taxon>
        <taxon>Bacillati</taxon>
        <taxon>Bacillota</taxon>
        <taxon>Bacilli</taxon>
        <taxon>Bacillales</taxon>
        <taxon>Paenibacillaceae</taxon>
        <taxon>Aneurinibacillus group</taxon>
        <taxon>Ammoniphilus</taxon>
    </lineage>
</organism>
<sequence length="207" mass="23763">MSFNGFSTEDFDVFTIDGLPERMEAISSRIRPKFEVFASYYSPFLTAVSGHEMFPHIAKHARRTVNPPNDTWIAFSTNKRGYKMAPHFQIGLWKSHLFVWFALIYEAKMKATFAAKLLENLDQLKNQIPADFVWSWDHMSPEAFSHGALAESDLRKAIQRVKDVKKAEILCGINIDRSDPILADGNKLIEKIETTFETIMPLYELSL</sequence>
<dbReference type="Gene3D" id="3.30.930.20">
    <property type="entry name" value="Protein of unknown function DUF1054"/>
    <property type="match status" value="1"/>
</dbReference>
<evidence type="ECO:0000313" key="3">
    <source>
        <dbReference type="Proteomes" id="UP000284219"/>
    </source>
</evidence>
<keyword evidence="3" id="KW-1185">Reference proteome</keyword>
<proteinExistence type="inferred from homology"/>
<dbReference type="SUPFAM" id="SSF142913">
    <property type="entry name" value="YktB/PF0168-like"/>
    <property type="match status" value="1"/>
</dbReference>
<comment type="similarity">
    <text evidence="1">Belongs to the UPF0637 family.</text>
</comment>
<dbReference type="Pfam" id="PF06335">
    <property type="entry name" value="DUF1054"/>
    <property type="match status" value="1"/>
</dbReference>
<dbReference type="RefSeq" id="WP_120189319.1">
    <property type="nucleotide sequence ID" value="NZ_MCHY01000008.1"/>
</dbReference>
<accession>A0A419SJA8</accession>
<dbReference type="OrthoDB" id="9812818at2"/>
<dbReference type="Proteomes" id="UP000284219">
    <property type="component" value="Unassembled WGS sequence"/>
</dbReference>
<name>A0A419SJA8_9BACL</name>
<dbReference type="HAMAP" id="MF_01851">
    <property type="entry name" value="UPF0637"/>
    <property type="match status" value="1"/>
</dbReference>
<gene>
    <name evidence="2" type="ORF">BEP19_06555</name>
</gene>
<dbReference type="AlphaFoldDB" id="A0A419SJA8"/>
<comment type="caution">
    <text evidence="2">The sequence shown here is derived from an EMBL/GenBank/DDBJ whole genome shotgun (WGS) entry which is preliminary data.</text>
</comment>